<dbReference type="Pfam" id="PF08240">
    <property type="entry name" value="ADH_N"/>
    <property type="match status" value="1"/>
</dbReference>
<name>A0A319DCU7_9EURO</name>
<dbReference type="GO" id="GO:0016491">
    <property type="term" value="F:oxidoreductase activity"/>
    <property type="evidence" value="ECO:0007669"/>
    <property type="project" value="InterPro"/>
</dbReference>
<sequence length="287" mass="31091">MQQMAINRACDALRARYPGSTFHAASLQECALLLRLAQRTLVFLVETEQSLLSDMGQGTFMCIQKVVNDTDLWTGGHGTLCNEKAARRICTRALETVDHEHDELQSQQIEHIVTTDEASEDNGLDSVSLRPDEVLIEIKAVGISPQDLLVVSSKLPDLLLGLELAGIVVQAGSSCKYSPGDRVLVFGPGSCQTTTKVPQNATYPIPALADKMKYSDRLVAEDAEIDVGAPLQVYRVDSLLASRRRDLQLDHEGVLGGTRGHGRRLRCDAEDGGRQPQSASASPGGRS</sequence>
<dbReference type="InterPro" id="IPR011032">
    <property type="entry name" value="GroES-like_sf"/>
</dbReference>
<dbReference type="AlphaFoldDB" id="A0A319DCU7"/>
<dbReference type="InterPro" id="IPR020843">
    <property type="entry name" value="ER"/>
</dbReference>
<evidence type="ECO:0000313" key="3">
    <source>
        <dbReference type="EMBL" id="PYH88813.1"/>
    </source>
</evidence>
<evidence type="ECO:0000259" key="2">
    <source>
        <dbReference type="SMART" id="SM00829"/>
    </source>
</evidence>
<accession>A0A319DCU7</accession>
<protein>
    <recommendedName>
        <fullName evidence="2">Enoyl reductase (ER) domain-containing protein</fullName>
    </recommendedName>
</protein>
<gene>
    <name evidence="3" type="ORF">BO71DRAFT_488463</name>
</gene>
<evidence type="ECO:0000313" key="4">
    <source>
        <dbReference type="Proteomes" id="UP000247810"/>
    </source>
</evidence>
<evidence type="ECO:0000256" key="1">
    <source>
        <dbReference type="SAM" id="MobiDB-lite"/>
    </source>
</evidence>
<dbReference type="InterPro" id="IPR013154">
    <property type="entry name" value="ADH-like_N"/>
</dbReference>
<reference evidence="3 4" key="1">
    <citation type="submission" date="2018-02" db="EMBL/GenBank/DDBJ databases">
        <title>The genomes of Aspergillus section Nigri reveals drivers in fungal speciation.</title>
        <authorList>
            <consortium name="DOE Joint Genome Institute"/>
            <person name="Vesth T.C."/>
            <person name="Nybo J."/>
            <person name="Theobald S."/>
            <person name="Brandl J."/>
            <person name="Frisvad J.C."/>
            <person name="Nielsen K.F."/>
            <person name="Lyhne E.K."/>
            <person name="Kogle M.E."/>
            <person name="Kuo A."/>
            <person name="Riley R."/>
            <person name="Clum A."/>
            <person name="Nolan M."/>
            <person name="Lipzen A."/>
            <person name="Salamov A."/>
            <person name="Henrissat B."/>
            <person name="Wiebenga A."/>
            <person name="De vries R.P."/>
            <person name="Grigoriev I.V."/>
            <person name="Mortensen U.H."/>
            <person name="Andersen M.R."/>
            <person name="Baker S.E."/>
        </authorList>
    </citation>
    <scope>NUCLEOTIDE SEQUENCE [LARGE SCALE GENOMIC DNA]</scope>
    <source>
        <strain evidence="3 4">CBS 707.79</strain>
    </source>
</reference>
<dbReference type="EMBL" id="KZ826064">
    <property type="protein sequence ID" value="PYH88813.1"/>
    <property type="molecule type" value="Genomic_DNA"/>
</dbReference>
<organism evidence="3 4">
    <name type="scientific">Aspergillus ellipticus CBS 707.79</name>
    <dbReference type="NCBI Taxonomy" id="1448320"/>
    <lineage>
        <taxon>Eukaryota</taxon>
        <taxon>Fungi</taxon>
        <taxon>Dikarya</taxon>
        <taxon>Ascomycota</taxon>
        <taxon>Pezizomycotina</taxon>
        <taxon>Eurotiomycetes</taxon>
        <taxon>Eurotiomycetidae</taxon>
        <taxon>Eurotiales</taxon>
        <taxon>Aspergillaceae</taxon>
        <taxon>Aspergillus</taxon>
        <taxon>Aspergillus subgen. Circumdati</taxon>
    </lineage>
</organism>
<feature type="region of interest" description="Disordered" evidence="1">
    <location>
        <begin position="253"/>
        <end position="287"/>
    </location>
</feature>
<dbReference type="SUPFAM" id="SSF50129">
    <property type="entry name" value="GroES-like"/>
    <property type="match status" value="1"/>
</dbReference>
<dbReference type="Gene3D" id="3.90.180.10">
    <property type="entry name" value="Medium-chain alcohol dehydrogenases, catalytic domain"/>
    <property type="match status" value="1"/>
</dbReference>
<proteinExistence type="predicted"/>
<dbReference type="VEuPathDB" id="FungiDB:BO71DRAFT_488463"/>
<dbReference type="Proteomes" id="UP000247810">
    <property type="component" value="Unassembled WGS sequence"/>
</dbReference>
<dbReference type="STRING" id="1448320.A0A319DCU7"/>
<keyword evidence="4" id="KW-1185">Reference proteome</keyword>
<feature type="domain" description="Enoyl reductase (ER)" evidence="2">
    <location>
        <begin position="123"/>
        <end position="287"/>
    </location>
</feature>
<dbReference type="SMART" id="SM00829">
    <property type="entry name" value="PKS_ER"/>
    <property type="match status" value="1"/>
</dbReference>